<dbReference type="AlphaFoldDB" id="V5HZE6"/>
<feature type="non-terminal residue" evidence="2">
    <location>
        <position position="1"/>
    </location>
</feature>
<feature type="compositionally biased region" description="Gly residues" evidence="1">
    <location>
        <begin position="1"/>
        <end position="15"/>
    </location>
</feature>
<organism evidence="2">
    <name type="scientific">Ixodes ricinus</name>
    <name type="common">Common tick</name>
    <name type="synonym">Acarus ricinus</name>
    <dbReference type="NCBI Taxonomy" id="34613"/>
    <lineage>
        <taxon>Eukaryota</taxon>
        <taxon>Metazoa</taxon>
        <taxon>Ecdysozoa</taxon>
        <taxon>Arthropoda</taxon>
        <taxon>Chelicerata</taxon>
        <taxon>Arachnida</taxon>
        <taxon>Acari</taxon>
        <taxon>Parasitiformes</taxon>
        <taxon>Ixodida</taxon>
        <taxon>Ixodoidea</taxon>
        <taxon>Ixodidae</taxon>
        <taxon>Ixodinae</taxon>
        <taxon>Ixodes</taxon>
    </lineage>
</organism>
<protein>
    <submittedName>
        <fullName evidence="2">Uncharacterized protein</fullName>
    </submittedName>
</protein>
<evidence type="ECO:0000256" key="1">
    <source>
        <dbReference type="SAM" id="MobiDB-lite"/>
    </source>
</evidence>
<name>V5HZE6_IXORI</name>
<feature type="non-terminal residue" evidence="2">
    <location>
        <position position="130"/>
    </location>
</feature>
<proteinExistence type="evidence at transcript level"/>
<reference evidence="2" key="1">
    <citation type="journal article" date="2015" name="Sci. Rep.">
        <title>Tissue- and time-dependent transcription in Ixodes ricinus salivary glands and midguts when blood feeding on the vertebrate host.</title>
        <authorList>
            <person name="Kotsyfakis M."/>
            <person name="Schwarz A."/>
            <person name="Erhart J."/>
            <person name="Ribeiro J.M."/>
        </authorList>
    </citation>
    <scope>NUCLEOTIDE SEQUENCE</scope>
    <source>
        <tissue evidence="2">Salivary gland and midgut</tissue>
    </source>
</reference>
<sequence>GGLNDVLRGNGGGVGKQSRREVRDLRATSDNISAQCHVCTVPKVRGQGVDIERAVIAANQDIWRLGREMGFGVIDMNWEVSNNREKAFEGGSIHFSPNVGRAVVWRKAGRVVAFLGGPKALRVRNPVRSE</sequence>
<feature type="region of interest" description="Disordered" evidence="1">
    <location>
        <begin position="1"/>
        <end position="21"/>
    </location>
</feature>
<dbReference type="EMBL" id="GANP01000164">
    <property type="protein sequence ID" value="JAB84304.1"/>
    <property type="molecule type" value="mRNA"/>
</dbReference>
<evidence type="ECO:0000313" key="2">
    <source>
        <dbReference type="EMBL" id="JAB84304.1"/>
    </source>
</evidence>
<accession>V5HZE6</accession>